<dbReference type="CDD" id="cd04301">
    <property type="entry name" value="NAT_SF"/>
    <property type="match status" value="1"/>
</dbReference>
<evidence type="ECO:0000313" key="1">
    <source>
        <dbReference type="EMBL" id="KAF5376482.1"/>
    </source>
</evidence>
<dbReference type="SUPFAM" id="SSF55729">
    <property type="entry name" value="Acyl-CoA N-acyltransferases (Nat)"/>
    <property type="match status" value="1"/>
</dbReference>
<dbReference type="InterPro" id="IPR016181">
    <property type="entry name" value="Acyl_CoA_acyltransferase"/>
</dbReference>
<gene>
    <name evidence="1" type="ORF">D9615_008640</name>
</gene>
<dbReference type="EMBL" id="JAACJP010000028">
    <property type="protein sequence ID" value="KAF5376482.1"/>
    <property type="molecule type" value="Genomic_DNA"/>
</dbReference>
<accession>A0A8H5H4B3</accession>
<evidence type="ECO:0008006" key="3">
    <source>
        <dbReference type="Google" id="ProtNLM"/>
    </source>
</evidence>
<name>A0A8H5H4B3_9AGAR</name>
<sequence length="265" mass="29243">MKPTMLLTRPQSLFSAVEVGTGISDEVLHSCAILFSSNCGIWGEKANSISPYTKPDGELVGHTFATVWSYEGGVVGWIAQLVVDKRVRRRYVATQLLQMFKRHSLFVDVTAVGLVSSHPVACQALAKYACVNVAKVDLDFIRLEAKNILKDATVEYLKSAVLKGSIFEEGPEPGVVSTVFTQFYVDHAEPIAALEGFRKNHGWCLDDLPDGYEFLAVVRLPNPARYNFSPALCAFFLDASCELALRQKNHNVSPLIMVLSRNYGP</sequence>
<organism evidence="1 2">
    <name type="scientific">Tricholomella constricta</name>
    <dbReference type="NCBI Taxonomy" id="117010"/>
    <lineage>
        <taxon>Eukaryota</taxon>
        <taxon>Fungi</taxon>
        <taxon>Dikarya</taxon>
        <taxon>Basidiomycota</taxon>
        <taxon>Agaricomycotina</taxon>
        <taxon>Agaricomycetes</taxon>
        <taxon>Agaricomycetidae</taxon>
        <taxon>Agaricales</taxon>
        <taxon>Tricholomatineae</taxon>
        <taxon>Lyophyllaceae</taxon>
        <taxon>Tricholomella</taxon>
    </lineage>
</organism>
<dbReference type="AlphaFoldDB" id="A0A8H5H4B3"/>
<reference evidence="1 2" key="1">
    <citation type="journal article" date="2020" name="ISME J.">
        <title>Uncovering the hidden diversity of litter-decomposition mechanisms in mushroom-forming fungi.</title>
        <authorList>
            <person name="Floudas D."/>
            <person name="Bentzer J."/>
            <person name="Ahren D."/>
            <person name="Johansson T."/>
            <person name="Persson P."/>
            <person name="Tunlid A."/>
        </authorList>
    </citation>
    <scope>NUCLEOTIDE SEQUENCE [LARGE SCALE GENOMIC DNA]</scope>
    <source>
        <strain evidence="1 2">CBS 661.87</strain>
    </source>
</reference>
<dbReference type="Proteomes" id="UP000565441">
    <property type="component" value="Unassembled WGS sequence"/>
</dbReference>
<dbReference type="Gene3D" id="3.40.630.30">
    <property type="match status" value="1"/>
</dbReference>
<protein>
    <recommendedName>
        <fullName evidence="3">N-acetyltransferase domain-containing protein</fullName>
    </recommendedName>
</protein>
<keyword evidence="2" id="KW-1185">Reference proteome</keyword>
<evidence type="ECO:0000313" key="2">
    <source>
        <dbReference type="Proteomes" id="UP000565441"/>
    </source>
</evidence>
<dbReference type="OrthoDB" id="2019666at2759"/>
<proteinExistence type="predicted"/>
<comment type="caution">
    <text evidence="1">The sequence shown here is derived from an EMBL/GenBank/DDBJ whole genome shotgun (WGS) entry which is preliminary data.</text>
</comment>